<dbReference type="EMBL" id="QWVT01000024">
    <property type="protein sequence ID" value="RID83895.1"/>
    <property type="molecule type" value="Genomic_DNA"/>
</dbReference>
<keyword evidence="7" id="KW-0378">Hydrolase</keyword>
<evidence type="ECO:0000313" key="7">
    <source>
        <dbReference type="EMBL" id="RID83895.1"/>
    </source>
</evidence>
<organism evidence="7 8">
    <name type="scientific">Mesobacillus zeae</name>
    <dbReference type="NCBI Taxonomy" id="1917180"/>
    <lineage>
        <taxon>Bacteria</taxon>
        <taxon>Bacillati</taxon>
        <taxon>Bacillota</taxon>
        <taxon>Bacilli</taxon>
        <taxon>Bacillales</taxon>
        <taxon>Bacillaceae</taxon>
        <taxon>Mesobacillus</taxon>
    </lineage>
</organism>
<evidence type="ECO:0000259" key="6">
    <source>
        <dbReference type="PROSITE" id="PS50893"/>
    </source>
</evidence>
<dbReference type="SMART" id="SM00382">
    <property type="entry name" value="AAA"/>
    <property type="match status" value="1"/>
</dbReference>
<keyword evidence="4" id="KW-0201">Cytochrome c-type biogenesis</keyword>
<dbReference type="GO" id="GO:0016887">
    <property type="term" value="F:ATP hydrolysis activity"/>
    <property type="evidence" value="ECO:0007669"/>
    <property type="project" value="InterPro"/>
</dbReference>
<dbReference type="Proteomes" id="UP000265816">
    <property type="component" value="Unassembled WGS sequence"/>
</dbReference>
<dbReference type="GO" id="GO:0005524">
    <property type="term" value="F:ATP binding"/>
    <property type="evidence" value="ECO:0007669"/>
    <property type="project" value="UniProtKB-KW"/>
</dbReference>
<comment type="similarity">
    <text evidence="1">Belongs to the ABC transporter superfamily.</text>
</comment>
<name>A0A398B227_9BACI</name>
<protein>
    <submittedName>
        <fullName evidence="7">Heme ABC exporter ATP-binding protein CcmA</fullName>
        <ecNumber evidence="7">3.6.3.41</ecNumber>
    </submittedName>
</protein>
<dbReference type="Gene3D" id="3.40.50.300">
    <property type="entry name" value="P-loop containing nucleotide triphosphate hydrolases"/>
    <property type="match status" value="1"/>
</dbReference>
<feature type="domain" description="ABC transporter" evidence="6">
    <location>
        <begin position="2"/>
        <end position="230"/>
    </location>
</feature>
<dbReference type="PANTHER" id="PTHR42711:SF5">
    <property type="entry name" value="ABC TRANSPORTER ATP-BINDING PROTEIN NATA"/>
    <property type="match status" value="1"/>
</dbReference>
<dbReference type="PANTHER" id="PTHR42711">
    <property type="entry name" value="ABC TRANSPORTER ATP-BINDING PROTEIN"/>
    <property type="match status" value="1"/>
</dbReference>
<comment type="caution">
    <text evidence="7">The sequence shown here is derived from an EMBL/GenBank/DDBJ whole genome shotgun (WGS) entry which is preliminary data.</text>
</comment>
<dbReference type="GO" id="GO:0017004">
    <property type="term" value="P:cytochrome complex assembly"/>
    <property type="evidence" value="ECO:0007669"/>
    <property type="project" value="UniProtKB-KW"/>
</dbReference>
<dbReference type="CDD" id="cd03230">
    <property type="entry name" value="ABC_DR_subfamily_A"/>
    <property type="match status" value="1"/>
</dbReference>
<dbReference type="PROSITE" id="PS50893">
    <property type="entry name" value="ABC_TRANSPORTER_2"/>
    <property type="match status" value="1"/>
</dbReference>
<dbReference type="EC" id="3.6.3.41" evidence="7"/>
<evidence type="ECO:0000313" key="8">
    <source>
        <dbReference type="Proteomes" id="UP000265816"/>
    </source>
</evidence>
<evidence type="ECO:0000256" key="3">
    <source>
        <dbReference type="ARBA" id="ARBA00022741"/>
    </source>
</evidence>
<dbReference type="RefSeq" id="WP_119113670.1">
    <property type="nucleotide sequence ID" value="NZ_CBCSEO010000005.1"/>
</dbReference>
<keyword evidence="8" id="KW-1185">Reference proteome</keyword>
<reference evidence="7 8" key="1">
    <citation type="submission" date="2018-08" db="EMBL/GenBank/DDBJ databases">
        <title>Bacillus jemisoniae sp. nov., Bacillus chryseoplanitiae sp. nov., Bacillus resnikiae sp. nov., and Bacillus frankliniae sp. nov., isolated from Viking spacecraft and associated surfaces.</title>
        <authorList>
            <person name="Seuylemezian A."/>
            <person name="Vaishampayan P."/>
        </authorList>
    </citation>
    <scope>NUCLEOTIDE SEQUENCE [LARGE SCALE GENOMIC DNA]</scope>
    <source>
        <strain evidence="7 8">JJ-247</strain>
    </source>
</reference>
<keyword evidence="5 7" id="KW-0067">ATP-binding</keyword>
<dbReference type="InterPro" id="IPR003439">
    <property type="entry name" value="ABC_transporter-like_ATP-bd"/>
</dbReference>
<evidence type="ECO:0000256" key="4">
    <source>
        <dbReference type="ARBA" id="ARBA00022748"/>
    </source>
</evidence>
<dbReference type="Pfam" id="PF00005">
    <property type="entry name" value="ABC_tran"/>
    <property type="match status" value="1"/>
</dbReference>
<dbReference type="AlphaFoldDB" id="A0A398B227"/>
<keyword evidence="3" id="KW-0547">Nucleotide-binding</keyword>
<dbReference type="SUPFAM" id="SSF52540">
    <property type="entry name" value="P-loop containing nucleoside triphosphate hydrolases"/>
    <property type="match status" value="1"/>
</dbReference>
<evidence type="ECO:0000256" key="2">
    <source>
        <dbReference type="ARBA" id="ARBA00022448"/>
    </source>
</evidence>
<sequence length="235" mass="25719">MIVARKLTKQADDKFILRGIDLEINKGETVAILGPNGAGKSTLLKVLATLIKPTSGLVSIKGLEMKKSQHEIRKLLGYLPHSSFLYDHFTPLENLVFYGAAYGMDHIEEKAVSLISSVGLSFFLNEPVKNFSRGMVQRVAIARAIIHDPEVLLLDEPHTGLDQGAADTLNSVILTMKEKGTTTLMVTHDFKQAAEICERAVVIKNGKLIANFCLNGKDVNFLHSKYTELVEGGAS</sequence>
<dbReference type="InterPro" id="IPR005895">
    <property type="entry name" value="ABC_transptr_haem_export_CcmA"/>
</dbReference>
<gene>
    <name evidence="7" type="primary">ccmA</name>
    <name evidence="7" type="ORF">D1970_14955</name>
</gene>
<keyword evidence="2" id="KW-0813">Transport</keyword>
<accession>A0A398B227</accession>
<proteinExistence type="inferred from homology"/>
<dbReference type="InterPro" id="IPR027417">
    <property type="entry name" value="P-loop_NTPase"/>
</dbReference>
<dbReference type="NCBIfam" id="TIGR01189">
    <property type="entry name" value="ccmA"/>
    <property type="match status" value="1"/>
</dbReference>
<dbReference type="GO" id="GO:0022857">
    <property type="term" value="F:transmembrane transporter activity"/>
    <property type="evidence" value="ECO:0007669"/>
    <property type="project" value="InterPro"/>
</dbReference>
<dbReference type="InterPro" id="IPR003593">
    <property type="entry name" value="AAA+_ATPase"/>
</dbReference>
<dbReference type="OrthoDB" id="9804819at2"/>
<evidence type="ECO:0000256" key="1">
    <source>
        <dbReference type="ARBA" id="ARBA00005417"/>
    </source>
</evidence>
<dbReference type="InterPro" id="IPR050763">
    <property type="entry name" value="ABC_transporter_ATP-binding"/>
</dbReference>
<evidence type="ECO:0000256" key="5">
    <source>
        <dbReference type="ARBA" id="ARBA00022840"/>
    </source>
</evidence>